<feature type="compositionally biased region" description="Basic and acidic residues" evidence="1">
    <location>
        <begin position="108"/>
        <end position="123"/>
    </location>
</feature>
<evidence type="ECO:0000313" key="2">
    <source>
        <dbReference type="EMBL" id="MBW0548645.1"/>
    </source>
</evidence>
<evidence type="ECO:0000313" key="3">
    <source>
        <dbReference type="Proteomes" id="UP000765509"/>
    </source>
</evidence>
<feature type="compositionally biased region" description="Basic and acidic residues" evidence="1">
    <location>
        <begin position="16"/>
        <end position="31"/>
    </location>
</feature>
<feature type="region of interest" description="Disordered" evidence="1">
    <location>
        <begin position="88"/>
        <end position="123"/>
    </location>
</feature>
<feature type="region of interest" description="Disordered" evidence="1">
    <location>
        <begin position="1"/>
        <end position="68"/>
    </location>
</feature>
<evidence type="ECO:0000256" key="1">
    <source>
        <dbReference type="SAM" id="MobiDB-lite"/>
    </source>
</evidence>
<protein>
    <submittedName>
        <fullName evidence="2">Uncharacterized protein</fullName>
    </submittedName>
</protein>
<reference evidence="2" key="1">
    <citation type="submission" date="2021-03" db="EMBL/GenBank/DDBJ databases">
        <title>Draft genome sequence of rust myrtle Austropuccinia psidii MF-1, a brazilian biotype.</title>
        <authorList>
            <person name="Quecine M.C."/>
            <person name="Pachon D.M.R."/>
            <person name="Bonatelli M.L."/>
            <person name="Correr F.H."/>
            <person name="Franceschini L.M."/>
            <person name="Leite T.F."/>
            <person name="Margarido G.R.A."/>
            <person name="Almeida C.A."/>
            <person name="Ferrarezi J.A."/>
            <person name="Labate C.A."/>
        </authorList>
    </citation>
    <scope>NUCLEOTIDE SEQUENCE</scope>
    <source>
        <strain evidence="2">MF-1</strain>
    </source>
</reference>
<comment type="caution">
    <text evidence="2">The sequence shown here is derived from an EMBL/GenBank/DDBJ whole genome shotgun (WGS) entry which is preliminary data.</text>
</comment>
<feature type="compositionally biased region" description="Polar residues" evidence="1">
    <location>
        <begin position="41"/>
        <end position="58"/>
    </location>
</feature>
<dbReference type="AlphaFoldDB" id="A0A9Q3P3T8"/>
<accession>A0A9Q3P3T8</accession>
<keyword evidence="3" id="KW-1185">Reference proteome</keyword>
<dbReference type="EMBL" id="AVOT02053883">
    <property type="protein sequence ID" value="MBW0548645.1"/>
    <property type="molecule type" value="Genomic_DNA"/>
</dbReference>
<organism evidence="2 3">
    <name type="scientific">Austropuccinia psidii MF-1</name>
    <dbReference type="NCBI Taxonomy" id="1389203"/>
    <lineage>
        <taxon>Eukaryota</taxon>
        <taxon>Fungi</taxon>
        <taxon>Dikarya</taxon>
        <taxon>Basidiomycota</taxon>
        <taxon>Pucciniomycotina</taxon>
        <taxon>Pucciniomycetes</taxon>
        <taxon>Pucciniales</taxon>
        <taxon>Sphaerophragmiaceae</taxon>
        <taxon>Austropuccinia</taxon>
    </lineage>
</organism>
<name>A0A9Q3P3T8_9BASI</name>
<dbReference type="Proteomes" id="UP000765509">
    <property type="component" value="Unassembled WGS sequence"/>
</dbReference>
<gene>
    <name evidence="2" type="ORF">O181_088360</name>
</gene>
<sequence length="157" mass="17692">MVSPVNLRIPGVQMNKPEDREEIFTARRPGLESHGGLKRPGSSSSASKTPQRPVQMNNGKKEVKTGFKLGRTWGKIPEDMSQRDIYKGAYGNHQRLESKQEVQTTGREGSHDKGESSYHPRYRAAIDPERAYYDSVRIKRSGEPAKLPSGFKPLRNQ</sequence>
<proteinExistence type="predicted"/>